<protein>
    <submittedName>
        <fullName evidence="10">ABC transporter permease</fullName>
    </submittedName>
</protein>
<dbReference type="Pfam" id="PF02687">
    <property type="entry name" value="FtsX"/>
    <property type="match status" value="1"/>
</dbReference>
<evidence type="ECO:0000256" key="2">
    <source>
        <dbReference type="ARBA" id="ARBA00022475"/>
    </source>
</evidence>
<name>A0ABV1ER69_9FIRM</name>
<evidence type="ECO:0000256" key="4">
    <source>
        <dbReference type="ARBA" id="ARBA00022989"/>
    </source>
</evidence>
<gene>
    <name evidence="10" type="ORF">WMO45_04400</name>
</gene>
<dbReference type="RefSeq" id="WP_349139355.1">
    <property type="nucleotide sequence ID" value="NZ_JBBMFT010000002.1"/>
</dbReference>
<evidence type="ECO:0000313" key="11">
    <source>
        <dbReference type="Proteomes" id="UP001440599"/>
    </source>
</evidence>
<reference evidence="10 11" key="1">
    <citation type="submission" date="2024-03" db="EMBL/GenBank/DDBJ databases">
        <title>Human intestinal bacterial collection.</title>
        <authorList>
            <person name="Pauvert C."/>
            <person name="Hitch T.C.A."/>
            <person name="Clavel T."/>
        </authorList>
    </citation>
    <scope>NUCLEOTIDE SEQUENCE [LARGE SCALE GENOMIC DNA]</scope>
    <source>
        <strain evidence="10 11">CLA-AP-H34</strain>
    </source>
</reference>
<proteinExistence type="inferred from homology"/>
<feature type="transmembrane region" description="Helical" evidence="7">
    <location>
        <begin position="365"/>
        <end position="391"/>
    </location>
</feature>
<keyword evidence="4 7" id="KW-1133">Transmembrane helix</keyword>
<dbReference type="EMBL" id="JBBMFT010000002">
    <property type="protein sequence ID" value="MEQ2455753.1"/>
    <property type="molecule type" value="Genomic_DNA"/>
</dbReference>
<feature type="domain" description="MacB-like periplasmic core" evidence="9">
    <location>
        <begin position="22"/>
        <end position="240"/>
    </location>
</feature>
<keyword evidence="2" id="KW-1003">Cell membrane</keyword>
<dbReference type="InterPro" id="IPR050250">
    <property type="entry name" value="Macrolide_Exporter_MacB"/>
</dbReference>
<feature type="transmembrane region" description="Helical" evidence="7">
    <location>
        <begin position="270"/>
        <end position="298"/>
    </location>
</feature>
<evidence type="ECO:0000256" key="6">
    <source>
        <dbReference type="ARBA" id="ARBA00038076"/>
    </source>
</evidence>
<evidence type="ECO:0000256" key="1">
    <source>
        <dbReference type="ARBA" id="ARBA00004651"/>
    </source>
</evidence>
<feature type="transmembrane region" description="Helical" evidence="7">
    <location>
        <begin position="21"/>
        <end position="42"/>
    </location>
</feature>
<evidence type="ECO:0000313" key="10">
    <source>
        <dbReference type="EMBL" id="MEQ2455753.1"/>
    </source>
</evidence>
<feature type="domain" description="ABC3 transporter permease C-terminal" evidence="8">
    <location>
        <begin position="280"/>
        <end position="401"/>
    </location>
</feature>
<accession>A0ABV1ER69</accession>
<evidence type="ECO:0000256" key="7">
    <source>
        <dbReference type="SAM" id="Phobius"/>
    </source>
</evidence>
<comment type="caution">
    <text evidence="10">The sequence shown here is derived from an EMBL/GenBank/DDBJ whole genome shotgun (WGS) entry which is preliminary data.</text>
</comment>
<dbReference type="Pfam" id="PF12704">
    <property type="entry name" value="MacB_PCD"/>
    <property type="match status" value="1"/>
</dbReference>
<evidence type="ECO:0000256" key="3">
    <source>
        <dbReference type="ARBA" id="ARBA00022692"/>
    </source>
</evidence>
<comment type="similarity">
    <text evidence="6">Belongs to the ABC-4 integral membrane protein family.</text>
</comment>
<keyword evidence="5 7" id="KW-0472">Membrane</keyword>
<dbReference type="PANTHER" id="PTHR30572">
    <property type="entry name" value="MEMBRANE COMPONENT OF TRANSPORTER-RELATED"/>
    <property type="match status" value="1"/>
</dbReference>
<feature type="transmembrane region" description="Helical" evidence="7">
    <location>
        <begin position="334"/>
        <end position="359"/>
    </location>
</feature>
<dbReference type="PANTHER" id="PTHR30572:SF4">
    <property type="entry name" value="ABC TRANSPORTER PERMEASE YTRF"/>
    <property type="match status" value="1"/>
</dbReference>
<keyword evidence="11" id="KW-1185">Reference proteome</keyword>
<sequence length="408" mass="43358">MKVGQSFRMAIKSLLTSKVRALLTMLGIIIGVAAVIVIVSLGNGMQQYMNAQFEQIGVNLIQVYIYSYGGNREVTPDDFYTLAEKYPQYIDSVSPYLSASATVRCGADEYSRTSIYGVSETMYNAEKGQTAGGDKLEEGRFLSYVDVERNQKVCVIGSYLNEDMFDGKGLGQTLTVGGVPYTVIGTLEEKADSSEGSGDDLIYLPYGMVEQLNALSGGMGMKSYLVTSTSQDTSSAAKGVIESMLLRIYEDSDAYMVMTSAEMMDMMDSMLGVLMTILVVIAAISLVVGGIGIMNIMLVSVTERTREIGIRKSLGAKGKDIRSQFIIEAGTTSAIGGVIGIVLGIVLANVFTALVGVLMSSAEGFAAIPTAGGIAVSFGVSVGIGILFGYLPANKAAKLNPIDALRYD</sequence>
<organism evidence="10 11">
    <name type="scientific">Flavonifractor hominis</name>
    <dbReference type="NCBI Taxonomy" id="3133178"/>
    <lineage>
        <taxon>Bacteria</taxon>
        <taxon>Bacillati</taxon>
        <taxon>Bacillota</taxon>
        <taxon>Clostridia</taxon>
        <taxon>Eubacteriales</taxon>
        <taxon>Oscillospiraceae</taxon>
        <taxon>Flavonifractor</taxon>
    </lineage>
</organism>
<dbReference type="InterPro" id="IPR025857">
    <property type="entry name" value="MacB_PCD"/>
</dbReference>
<evidence type="ECO:0000256" key="5">
    <source>
        <dbReference type="ARBA" id="ARBA00023136"/>
    </source>
</evidence>
<comment type="subcellular location">
    <subcellularLocation>
        <location evidence="1">Cell membrane</location>
        <topology evidence="1">Multi-pass membrane protein</topology>
    </subcellularLocation>
</comment>
<dbReference type="InterPro" id="IPR003838">
    <property type="entry name" value="ABC3_permease_C"/>
</dbReference>
<evidence type="ECO:0000259" key="8">
    <source>
        <dbReference type="Pfam" id="PF02687"/>
    </source>
</evidence>
<keyword evidence="3 7" id="KW-0812">Transmembrane</keyword>
<dbReference type="Proteomes" id="UP001440599">
    <property type="component" value="Unassembled WGS sequence"/>
</dbReference>
<evidence type="ECO:0000259" key="9">
    <source>
        <dbReference type="Pfam" id="PF12704"/>
    </source>
</evidence>